<dbReference type="OrthoDB" id="42128at2157"/>
<evidence type="ECO:0000313" key="2">
    <source>
        <dbReference type="EMBL" id="EHP68932.1"/>
    </source>
</evidence>
<proteinExistence type="predicted"/>
<dbReference type="PANTHER" id="PTHR43685:SF2">
    <property type="entry name" value="GLYCOSYLTRANSFERASE 2-LIKE DOMAIN-CONTAINING PROTEIN"/>
    <property type="match status" value="1"/>
</dbReference>
<keyword evidence="3" id="KW-1185">Reference proteome</keyword>
<reference evidence="2 3" key="1">
    <citation type="submission" date="2012-01" db="EMBL/GenBank/DDBJ databases">
        <title>Improved High-Quality Draft sequence of Metallosphaera yellowstonensis MK1.</title>
        <authorList>
            <consortium name="US DOE Joint Genome Institute"/>
            <person name="Lucas S."/>
            <person name="Han J."/>
            <person name="Cheng J.-F."/>
            <person name="Goodwin L."/>
            <person name="Pitluck S."/>
            <person name="Peters L."/>
            <person name="Teshima H."/>
            <person name="Detter J.C."/>
            <person name="Han C."/>
            <person name="Tapia R."/>
            <person name="Land M."/>
            <person name="Hauser L."/>
            <person name="Kyrpides N."/>
            <person name="Kozubal M."/>
            <person name="Macur R.E."/>
            <person name="Jay Z."/>
            <person name="Inskeep W."/>
            <person name="Woyke T."/>
        </authorList>
    </citation>
    <scope>NUCLEOTIDE SEQUENCE [LARGE SCALE GENOMIC DNA]</scope>
    <source>
        <strain evidence="2 3">MK1</strain>
    </source>
</reference>
<gene>
    <name evidence="2" type="ORF">MetMK1DRAFT_00033810</name>
</gene>
<dbReference type="GO" id="GO:0016740">
    <property type="term" value="F:transferase activity"/>
    <property type="evidence" value="ECO:0007669"/>
    <property type="project" value="UniProtKB-KW"/>
</dbReference>
<accession>H2C9V6</accession>
<dbReference type="Gene3D" id="3.90.550.10">
    <property type="entry name" value="Spore Coat Polysaccharide Biosynthesis Protein SpsA, Chain A"/>
    <property type="match status" value="1"/>
</dbReference>
<dbReference type="STRING" id="671065.MetMK1DRAFT_00033810"/>
<organism evidence="2 3">
    <name type="scientific">Metallosphaera yellowstonensis MK1</name>
    <dbReference type="NCBI Taxonomy" id="671065"/>
    <lineage>
        <taxon>Archaea</taxon>
        <taxon>Thermoproteota</taxon>
        <taxon>Thermoprotei</taxon>
        <taxon>Sulfolobales</taxon>
        <taxon>Sulfolobaceae</taxon>
        <taxon>Metallosphaera</taxon>
    </lineage>
</organism>
<dbReference type="RefSeq" id="WP_009075859.1">
    <property type="nucleotide sequence ID" value="NZ_JH597770.1"/>
</dbReference>
<dbReference type="Proteomes" id="UP000003980">
    <property type="component" value="Unassembled WGS sequence"/>
</dbReference>
<dbReference type="HOGENOM" id="CLU_055387_2_0_2"/>
<sequence length="333" mass="38759">MKISVIVTCHNGREYILEALRSLDSQTFRDFEVIVVKNYVDDKIDRYIEDRGFTNVLDTNVKLGHKAAAGLRNSRGEIITFLDDDDMYQAHRLERLAKVFEDPRVTYFHNDAILVDENGRTMVQAEPVEETSRVRDEEKRVKLKYLDDKRAGFNNSSIAVRRELVERYLGEINNINISLDNFIFFSALCNSGDVVTTDSRLTFYRIHASNSSFSNASFTAWVERNIQVLPRYMEDLEIMLKLFRGCFIERKLRTGFLWSKRILALLSRINNSPNKVTLQLADLSSSPSAKQFLVTSAFLTAQYFPNTLGRYLLKRIYTREMKRRTKIFKLERA</sequence>
<dbReference type="InterPro" id="IPR001173">
    <property type="entry name" value="Glyco_trans_2-like"/>
</dbReference>
<dbReference type="PANTHER" id="PTHR43685">
    <property type="entry name" value="GLYCOSYLTRANSFERASE"/>
    <property type="match status" value="1"/>
</dbReference>
<protein>
    <submittedName>
        <fullName evidence="2">Glycosyl transferase</fullName>
    </submittedName>
</protein>
<dbReference type="EMBL" id="JH597770">
    <property type="protein sequence ID" value="EHP68932.1"/>
    <property type="molecule type" value="Genomic_DNA"/>
</dbReference>
<evidence type="ECO:0000313" key="3">
    <source>
        <dbReference type="Proteomes" id="UP000003980"/>
    </source>
</evidence>
<dbReference type="SUPFAM" id="SSF53448">
    <property type="entry name" value="Nucleotide-diphospho-sugar transferases"/>
    <property type="match status" value="1"/>
</dbReference>
<dbReference type="InterPro" id="IPR029044">
    <property type="entry name" value="Nucleotide-diphossugar_trans"/>
</dbReference>
<keyword evidence="2" id="KW-0808">Transferase</keyword>
<evidence type="ECO:0000259" key="1">
    <source>
        <dbReference type="Pfam" id="PF00535"/>
    </source>
</evidence>
<dbReference type="eggNOG" id="arCOG01397">
    <property type="taxonomic scope" value="Archaea"/>
</dbReference>
<dbReference type="InterPro" id="IPR050834">
    <property type="entry name" value="Glycosyltransf_2"/>
</dbReference>
<name>H2C9V6_9CREN</name>
<feature type="domain" description="Glycosyltransferase 2-like" evidence="1">
    <location>
        <begin position="4"/>
        <end position="142"/>
    </location>
</feature>
<dbReference type="Pfam" id="PF00535">
    <property type="entry name" value="Glycos_transf_2"/>
    <property type="match status" value="1"/>
</dbReference>
<dbReference type="AlphaFoldDB" id="H2C9V6"/>